<sequence>MRVLTRLVLPLVLAPALASGCGAFDPRLVVGGGSDTDGPVGVVVLDDTVAHRPYSLGGWDMCLDRPGSATIIRVEPIRPYNDIVVQAFSSRPHTGAMLGNADKPLTELGFPARGPAVTTVCEESDLHTELALQYGKTRDDSAGAEGVRITYTSAGRRHTVDFNLRVLLCAPHTPAERCEKTYEELLAPGDDAD</sequence>
<evidence type="ECO:0000256" key="1">
    <source>
        <dbReference type="SAM" id="SignalP"/>
    </source>
</evidence>
<accession>A0ABV0AW07</accession>
<dbReference type="PROSITE" id="PS51257">
    <property type="entry name" value="PROKAR_LIPOPROTEIN"/>
    <property type="match status" value="1"/>
</dbReference>
<organism evidence="2 3">
    <name type="scientific">Microbispora maris</name>
    <dbReference type="NCBI Taxonomy" id="3144104"/>
    <lineage>
        <taxon>Bacteria</taxon>
        <taxon>Bacillati</taxon>
        <taxon>Actinomycetota</taxon>
        <taxon>Actinomycetes</taxon>
        <taxon>Streptosporangiales</taxon>
        <taxon>Streptosporangiaceae</taxon>
        <taxon>Microbispora</taxon>
    </lineage>
</organism>
<evidence type="ECO:0008006" key="4">
    <source>
        <dbReference type="Google" id="ProtNLM"/>
    </source>
</evidence>
<keyword evidence="1" id="KW-0732">Signal</keyword>
<evidence type="ECO:0000313" key="2">
    <source>
        <dbReference type="EMBL" id="MEN3537855.1"/>
    </source>
</evidence>
<dbReference type="RefSeq" id="WP_346227807.1">
    <property type="nucleotide sequence ID" value="NZ_JBDJAW010000018.1"/>
</dbReference>
<proteinExistence type="predicted"/>
<gene>
    <name evidence="2" type="ORF">AAH991_22265</name>
</gene>
<reference evidence="2 3" key="1">
    <citation type="submission" date="2024-05" db="EMBL/GenBank/DDBJ databases">
        <title>Microbispora sp.ZYX-F-249.</title>
        <authorList>
            <person name="Xie H."/>
        </authorList>
    </citation>
    <scope>NUCLEOTIDE SEQUENCE [LARGE SCALE GENOMIC DNA]</scope>
    <source>
        <strain evidence="2 3">ZYX-F-249</strain>
    </source>
</reference>
<keyword evidence="3" id="KW-1185">Reference proteome</keyword>
<name>A0ABV0AW07_9ACTN</name>
<feature type="chain" id="PRO_5046435240" description="DUF3558 domain-containing protein" evidence="1">
    <location>
        <begin position="19"/>
        <end position="193"/>
    </location>
</feature>
<protein>
    <recommendedName>
        <fullName evidence="4">DUF3558 domain-containing protein</fullName>
    </recommendedName>
</protein>
<comment type="caution">
    <text evidence="2">The sequence shown here is derived from an EMBL/GenBank/DDBJ whole genome shotgun (WGS) entry which is preliminary data.</text>
</comment>
<dbReference type="Proteomes" id="UP001447516">
    <property type="component" value="Unassembled WGS sequence"/>
</dbReference>
<evidence type="ECO:0000313" key="3">
    <source>
        <dbReference type="Proteomes" id="UP001447516"/>
    </source>
</evidence>
<feature type="signal peptide" evidence="1">
    <location>
        <begin position="1"/>
        <end position="18"/>
    </location>
</feature>
<dbReference type="EMBL" id="JBDJAW010000018">
    <property type="protein sequence ID" value="MEN3537855.1"/>
    <property type="molecule type" value="Genomic_DNA"/>
</dbReference>